<evidence type="ECO:0000313" key="3">
    <source>
        <dbReference type="Proteomes" id="UP001303760"/>
    </source>
</evidence>
<feature type="transmembrane region" description="Helical" evidence="1">
    <location>
        <begin position="138"/>
        <end position="155"/>
    </location>
</feature>
<sequence length="168" mass="18551">MPISLPTGGDSTADMREVLTTRVLFPPLDFTTARGKQVAAIILCRALYNLVHLFLAGYSRWPFVIALWHVADQCVANYCVTLIAEAEGERRVFGGRLRFSRKHFDIFLVVLAVIHVFWVFILIACILSYAIFFGVTGGEVLAVVEVAILPIAWIASRPEADEGDLGLA</sequence>
<keyword evidence="1" id="KW-1133">Transmembrane helix</keyword>
<evidence type="ECO:0000256" key="1">
    <source>
        <dbReference type="SAM" id="Phobius"/>
    </source>
</evidence>
<keyword evidence="3" id="KW-1185">Reference proteome</keyword>
<evidence type="ECO:0000313" key="2">
    <source>
        <dbReference type="EMBL" id="KAK4238986.1"/>
    </source>
</evidence>
<comment type="caution">
    <text evidence="2">The sequence shown here is derived from an EMBL/GenBank/DDBJ whole genome shotgun (WGS) entry which is preliminary data.</text>
</comment>
<proteinExistence type="predicted"/>
<keyword evidence="1" id="KW-0812">Transmembrane</keyword>
<name>A0AAN7CBH1_9PEZI</name>
<dbReference type="AlphaFoldDB" id="A0AAN7CBH1"/>
<organism evidence="2 3">
    <name type="scientific">Achaetomium macrosporum</name>
    <dbReference type="NCBI Taxonomy" id="79813"/>
    <lineage>
        <taxon>Eukaryota</taxon>
        <taxon>Fungi</taxon>
        <taxon>Dikarya</taxon>
        <taxon>Ascomycota</taxon>
        <taxon>Pezizomycotina</taxon>
        <taxon>Sordariomycetes</taxon>
        <taxon>Sordariomycetidae</taxon>
        <taxon>Sordariales</taxon>
        <taxon>Chaetomiaceae</taxon>
        <taxon>Achaetomium</taxon>
    </lineage>
</organism>
<reference evidence="2" key="2">
    <citation type="submission" date="2023-05" db="EMBL/GenBank/DDBJ databases">
        <authorList>
            <consortium name="Lawrence Berkeley National Laboratory"/>
            <person name="Steindorff A."/>
            <person name="Hensen N."/>
            <person name="Bonometti L."/>
            <person name="Westerberg I."/>
            <person name="Brannstrom I.O."/>
            <person name="Guillou S."/>
            <person name="Cros-Aarteil S."/>
            <person name="Calhoun S."/>
            <person name="Haridas S."/>
            <person name="Kuo A."/>
            <person name="Mondo S."/>
            <person name="Pangilinan J."/>
            <person name="Riley R."/>
            <person name="Labutti K."/>
            <person name="Andreopoulos B."/>
            <person name="Lipzen A."/>
            <person name="Chen C."/>
            <person name="Yanf M."/>
            <person name="Daum C."/>
            <person name="Ng V."/>
            <person name="Clum A."/>
            <person name="Ohm R."/>
            <person name="Martin F."/>
            <person name="Silar P."/>
            <person name="Natvig D."/>
            <person name="Lalanne C."/>
            <person name="Gautier V."/>
            <person name="Ament-Velasquez S.L."/>
            <person name="Kruys A."/>
            <person name="Hutchinson M.I."/>
            <person name="Powell A.J."/>
            <person name="Barry K."/>
            <person name="Miller A.N."/>
            <person name="Grigoriev I.V."/>
            <person name="Debuchy R."/>
            <person name="Gladieux P."/>
            <person name="Thoren M.H."/>
            <person name="Johannesson H."/>
        </authorList>
    </citation>
    <scope>NUCLEOTIDE SEQUENCE</scope>
    <source>
        <strain evidence="2">CBS 532.94</strain>
    </source>
</reference>
<dbReference type="EMBL" id="MU860077">
    <property type="protein sequence ID" value="KAK4238986.1"/>
    <property type="molecule type" value="Genomic_DNA"/>
</dbReference>
<keyword evidence="1" id="KW-0472">Membrane</keyword>
<protein>
    <submittedName>
        <fullName evidence="2">Uncharacterized protein</fullName>
    </submittedName>
</protein>
<accession>A0AAN7CBH1</accession>
<reference evidence="2" key="1">
    <citation type="journal article" date="2023" name="Mol. Phylogenet. Evol.">
        <title>Genome-scale phylogeny and comparative genomics of the fungal order Sordariales.</title>
        <authorList>
            <person name="Hensen N."/>
            <person name="Bonometti L."/>
            <person name="Westerberg I."/>
            <person name="Brannstrom I.O."/>
            <person name="Guillou S."/>
            <person name="Cros-Aarteil S."/>
            <person name="Calhoun S."/>
            <person name="Haridas S."/>
            <person name="Kuo A."/>
            <person name="Mondo S."/>
            <person name="Pangilinan J."/>
            <person name="Riley R."/>
            <person name="LaButti K."/>
            <person name="Andreopoulos B."/>
            <person name="Lipzen A."/>
            <person name="Chen C."/>
            <person name="Yan M."/>
            <person name="Daum C."/>
            <person name="Ng V."/>
            <person name="Clum A."/>
            <person name="Steindorff A."/>
            <person name="Ohm R.A."/>
            <person name="Martin F."/>
            <person name="Silar P."/>
            <person name="Natvig D.O."/>
            <person name="Lalanne C."/>
            <person name="Gautier V."/>
            <person name="Ament-Velasquez S.L."/>
            <person name="Kruys A."/>
            <person name="Hutchinson M.I."/>
            <person name="Powell A.J."/>
            <person name="Barry K."/>
            <person name="Miller A.N."/>
            <person name="Grigoriev I.V."/>
            <person name="Debuchy R."/>
            <person name="Gladieux P."/>
            <person name="Hiltunen Thoren M."/>
            <person name="Johannesson H."/>
        </authorList>
    </citation>
    <scope>NUCLEOTIDE SEQUENCE</scope>
    <source>
        <strain evidence="2">CBS 532.94</strain>
    </source>
</reference>
<feature type="transmembrane region" description="Helical" evidence="1">
    <location>
        <begin position="106"/>
        <end position="132"/>
    </location>
</feature>
<dbReference type="Proteomes" id="UP001303760">
    <property type="component" value="Unassembled WGS sequence"/>
</dbReference>
<gene>
    <name evidence="2" type="ORF">C8A03DRAFT_32984</name>
</gene>